<name>A0A841GM57_9BACT</name>
<dbReference type="UniPathway" id="UPA00391"/>
<keyword evidence="8 11" id="KW-0456">Lyase</keyword>
<evidence type="ECO:0000313" key="12">
    <source>
        <dbReference type="Proteomes" id="UP000582837"/>
    </source>
</evidence>
<dbReference type="Gene3D" id="3.30.479.10">
    <property type="entry name" value="6-pyruvoyl tetrahydropterin synthase/QueD"/>
    <property type="match status" value="1"/>
</dbReference>
<dbReference type="GO" id="GO:0070497">
    <property type="term" value="F:6-carboxytetrahydropterin synthase activity"/>
    <property type="evidence" value="ECO:0007669"/>
    <property type="project" value="UniProtKB-EC"/>
</dbReference>
<evidence type="ECO:0000256" key="5">
    <source>
        <dbReference type="ARBA" id="ARBA00018141"/>
    </source>
</evidence>
<sequence length="140" mass="16057">MPRMQLTRRVRFSAAHRYHRPEWSEERNRATFGPCSNPHGHGHDYLLEVVVEGAVDAQTGFSVDLGMLDRVLAEEVTGPLDHQHLNHAVPEFAPGGLIPTTENILLWIWARVAPRMEGARLVRMRLHENRDFFVEWDGAE</sequence>
<protein>
    <recommendedName>
        <fullName evidence="5">6-carboxy-5,6,7,8-tetrahydropterin synthase</fullName>
        <ecNumber evidence="4">4.1.2.50</ecNumber>
    </recommendedName>
    <alternativeName>
        <fullName evidence="9">Queuosine biosynthesis protein QueD</fullName>
    </alternativeName>
</protein>
<evidence type="ECO:0000256" key="8">
    <source>
        <dbReference type="ARBA" id="ARBA00023239"/>
    </source>
</evidence>
<evidence type="ECO:0000256" key="4">
    <source>
        <dbReference type="ARBA" id="ARBA00012982"/>
    </source>
</evidence>
<proteinExistence type="inferred from homology"/>
<dbReference type="FunFam" id="3.30.479.10:FF:000003">
    <property type="entry name" value="6-pyruvoyl tetrahydrobiopterin synthase"/>
    <property type="match status" value="1"/>
</dbReference>
<dbReference type="SUPFAM" id="SSF55620">
    <property type="entry name" value="Tetrahydrobiopterin biosynthesis enzymes-like"/>
    <property type="match status" value="1"/>
</dbReference>
<comment type="pathway">
    <text evidence="2">Purine metabolism; 7-cyano-7-deazaguanine biosynthesis.</text>
</comment>
<evidence type="ECO:0000256" key="3">
    <source>
        <dbReference type="ARBA" id="ARBA00008900"/>
    </source>
</evidence>
<comment type="cofactor">
    <cofactor evidence="1">
        <name>Zn(2+)</name>
        <dbReference type="ChEBI" id="CHEBI:29105"/>
    </cofactor>
</comment>
<dbReference type="GO" id="GO:0046872">
    <property type="term" value="F:metal ion binding"/>
    <property type="evidence" value="ECO:0007669"/>
    <property type="project" value="UniProtKB-KW"/>
</dbReference>
<dbReference type="InterPro" id="IPR007115">
    <property type="entry name" value="6-PTP_synth/QueD"/>
</dbReference>
<dbReference type="PANTHER" id="PTHR12589">
    <property type="entry name" value="PYRUVOYL TETRAHYDROBIOPTERIN SYNTHASE"/>
    <property type="match status" value="1"/>
</dbReference>
<organism evidence="11 12">
    <name type="scientific">Longimicrobium terrae</name>
    <dbReference type="NCBI Taxonomy" id="1639882"/>
    <lineage>
        <taxon>Bacteria</taxon>
        <taxon>Pseudomonadati</taxon>
        <taxon>Gemmatimonadota</taxon>
        <taxon>Longimicrobiia</taxon>
        <taxon>Longimicrobiales</taxon>
        <taxon>Longimicrobiaceae</taxon>
        <taxon>Longimicrobium</taxon>
    </lineage>
</organism>
<dbReference type="AlphaFoldDB" id="A0A841GM57"/>
<reference evidence="11 12" key="1">
    <citation type="submission" date="2020-08" db="EMBL/GenBank/DDBJ databases">
        <title>Genomic Encyclopedia of Type Strains, Phase IV (KMG-IV): sequencing the most valuable type-strain genomes for metagenomic binning, comparative biology and taxonomic classification.</title>
        <authorList>
            <person name="Goeker M."/>
        </authorList>
    </citation>
    <scope>NUCLEOTIDE SEQUENCE [LARGE SCALE GENOMIC DNA]</scope>
    <source>
        <strain evidence="11 12">DSM 29007</strain>
    </source>
</reference>
<keyword evidence="7" id="KW-0862">Zinc</keyword>
<dbReference type="Pfam" id="PF01242">
    <property type="entry name" value="PTPS"/>
    <property type="match status" value="1"/>
</dbReference>
<evidence type="ECO:0000256" key="7">
    <source>
        <dbReference type="ARBA" id="ARBA00022833"/>
    </source>
</evidence>
<evidence type="ECO:0000256" key="1">
    <source>
        <dbReference type="ARBA" id="ARBA00001947"/>
    </source>
</evidence>
<comment type="catalytic activity">
    <reaction evidence="10">
        <text>7,8-dihydroneopterin 3'-triphosphate + H2O = 6-carboxy-5,6,7,8-tetrahydropterin + triphosphate + acetaldehyde + 2 H(+)</text>
        <dbReference type="Rhea" id="RHEA:27966"/>
        <dbReference type="ChEBI" id="CHEBI:15343"/>
        <dbReference type="ChEBI" id="CHEBI:15377"/>
        <dbReference type="ChEBI" id="CHEBI:15378"/>
        <dbReference type="ChEBI" id="CHEBI:18036"/>
        <dbReference type="ChEBI" id="CHEBI:58462"/>
        <dbReference type="ChEBI" id="CHEBI:61032"/>
        <dbReference type="EC" id="4.1.2.50"/>
    </reaction>
</comment>
<gene>
    <name evidence="11" type="ORF">HNQ61_001488</name>
</gene>
<dbReference type="InterPro" id="IPR038418">
    <property type="entry name" value="6-PTP_synth/QueD_sf"/>
</dbReference>
<comment type="similarity">
    <text evidence="3">Belongs to the PTPS family. QueD subfamily.</text>
</comment>
<dbReference type="EMBL" id="JACHIA010000003">
    <property type="protein sequence ID" value="MBB6069871.1"/>
    <property type="molecule type" value="Genomic_DNA"/>
</dbReference>
<dbReference type="EC" id="4.1.2.50" evidence="4"/>
<dbReference type="PANTHER" id="PTHR12589:SF7">
    <property type="entry name" value="6-PYRUVOYL TETRAHYDROBIOPTERIN SYNTHASE"/>
    <property type="match status" value="1"/>
</dbReference>
<evidence type="ECO:0000256" key="6">
    <source>
        <dbReference type="ARBA" id="ARBA00022723"/>
    </source>
</evidence>
<keyword evidence="6" id="KW-0479">Metal-binding</keyword>
<dbReference type="RefSeq" id="WP_205762146.1">
    <property type="nucleotide sequence ID" value="NZ_JABDTL010000002.1"/>
</dbReference>
<evidence type="ECO:0000256" key="10">
    <source>
        <dbReference type="ARBA" id="ARBA00048807"/>
    </source>
</evidence>
<keyword evidence="12" id="KW-1185">Reference proteome</keyword>
<dbReference type="Proteomes" id="UP000582837">
    <property type="component" value="Unassembled WGS sequence"/>
</dbReference>
<evidence type="ECO:0000313" key="11">
    <source>
        <dbReference type="EMBL" id="MBB6069871.1"/>
    </source>
</evidence>
<accession>A0A841GM57</accession>
<evidence type="ECO:0000256" key="2">
    <source>
        <dbReference type="ARBA" id="ARBA00005061"/>
    </source>
</evidence>
<evidence type="ECO:0000256" key="9">
    <source>
        <dbReference type="ARBA" id="ARBA00031449"/>
    </source>
</evidence>
<comment type="caution">
    <text evidence="11">The sequence shown here is derived from an EMBL/GenBank/DDBJ whole genome shotgun (WGS) entry which is preliminary data.</text>
</comment>